<evidence type="ECO:0000256" key="1">
    <source>
        <dbReference type="SAM" id="SignalP"/>
    </source>
</evidence>
<evidence type="ECO:0008006" key="4">
    <source>
        <dbReference type="Google" id="ProtNLM"/>
    </source>
</evidence>
<sequence length="185" mass="20897">MYEVNIMFQMNKLVTLTAILCFMALALSSLSMAQPSSSAKKAEFVVTKGAASSLLTVWFDHETLAFSPQDSNKVGVWHLWQTNNPSFYQVYSEAGYRIEFDRFASQDMQSVLDDLKQLISHGNFVDSHAINAKQFELASLESGLTVQQHMEQWSDYKTYDYADIGDNEADPMLGKLIQQGFIRAL</sequence>
<proteinExistence type="predicted"/>
<keyword evidence="3" id="KW-1185">Reference proteome</keyword>
<protein>
    <recommendedName>
        <fullName evidence="4">DUF4375 domain-containing protein</fullName>
    </recommendedName>
</protein>
<gene>
    <name evidence="2" type="ORF">GCM10023151_22380</name>
</gene>
<name>A0ABP8IPH4_9GAMM</name>
<organism evidence="2 3">
    <name type="scientific">Kangiella marina</name>
    <dbReference type="NCBI Taxonomy" id="1079178"/>
    <lineage>
        <taxon>Bacteria</taxon>
        <taxon>Pseudomonadati</taxon>
        <taxon>Pseudomonadota</taxon>
        <taxon>Gammaproteobacteria</taxon>
        <taxon>Kangiellales</taxon>
        <taxon>Kangiellaceae</taxon>
        <taxon>Kangiella</taxon>
    </lineage>
</organism>
<feature type="signal peptide" evidence="1">
    <location>
        <begin position="1"/>
        <end position="33"/>
    </location>
</feature>
<feature type="chain" id="PRO_5047043979" description="DUF4375 domain-containing protein" evidence="1">
    <location>
        <begin position="34"/>
        <end position="185"/>
    </location>
</feature>
<accession>A0ABP8IPH4</accession>
<evidence type="ECO:0000313" key="2">
    <source>
        <dbReference type="EMBL" id="GAA4365320.1"/>
    </source>
</evidence>
<comment type="caution">
    <text evidence="2">The sequence shown here is derived from an EMBL/GenBank/DDBJ whole genome shotgun (WGS) entry which is preliminary data.</text>
</comment>
<dbReference type="Proteomes" id="UP001501011">
    <property type="component" value="Unassembled WGS sequence"/>
</dbReference>
<evidence type="ECO:0000313" key="3">
    <source>
        <dbReference type="Proteomes" id="UP001501011"/>
    </source>
</evidence>
<dbReference type="EMBL" id="BAABFV010000002">
    <property type="protein sequence ID" value="GAA4365320.1"/>
    <property type="molecule type" value="Genomic_DNA"/>
</dbReference>
<keyword evidence="1" id="KW-0732">Signal</keyword>
<reference evidence="3" key="1">
    <citation type="journal article" date="2019" name="Int. J. Syst. Evol. Microbiol.">
        <title>The Global Catalogue of Microorganisms (GCM) 10K type strain sequencing project: providing services to taxonomists for standard genome sequencing and annotation.</title>
        <authorList>
            <consortium name="The Broad Institute Genomics Platform"/>
            <consortium name="The Broad Institute Genome Sequencing Center for Infectious Disease"/>
            <person name="Wu L."/>
            <person name="Ma J."/>
        </authorList>
    </citation>
    <scope>NUCLEOTIDE SEQUENCE [LARGE SCALE GENOMIC DNA]</scope>
    <source>
        <strain evidence="3">JCM 17728</strain>
    </source>
</reference>